<dbReference type="Proteomes" id="UP000214688">
    <property type="component" value="Chromosome"/>
</dbReference>
<dbReference type="EC" id="1.2.1.88" evidence="2 7"/>
<keyword evidence="12" id="KW-1185">Reference proteome</keyword>
<feature type="domain" description="Aldehyde dehydrogenase" evidence="10">
    <location>
        <begin position="53"/>
        <end position="512"/>
    </location>
</feature>
<accession>A0A223D0C4</accession>
<keyword evidence="3 9" id="KW-0560">Oxidoreductase</keyword>
<dbReference type="FunFam" id="3.40.605.10:FF:000045">
    <property type="entry name" value="1-pyrroline-5-carboxylate dehydrogenase 1"/>
    <property type="match status" value="1"/>
</dbReference>
<evidence type="ECO:0000313" key="11">
    <source>
        <dbReference type="EMBL" id="ASS74786.1"/>
    </source>
</evidence>
<reference evidence="11 12" key="1">
    <citation type="journal article" date="2015" name="Int. J. Syst. Evol. Microbiol.">
        <title>Tumebacillus algifaecis sp. nov., isolated from decomposing algal scum.</title>
        <authorList>
            <person name="Wu Y.F."/>
            <person name="Zhang B."/>
            <person name="Xing P."/>
            <person name="Wu Q.L."/>
            <person name="Liu S.J."/>
        </authorList>
    </citation>
    <scope>NUCLEOTIDE SEQUENCE [LARGE SCALE GENOMIC DNA]</scope>
    <source>
        <strain evidence="11 12">THMBR28</strain>
    </source>
</reference>
<protein>
    <recommendedName>
        <fullName evidence="2 7">L-glutamate gamma-semialdehyde dehydrogenase</fullName>
        <ecNumber evidence="2 7">1.2.1.88</ecNumber>
    </recommendedName>
</protein>
<dbReference type="Gene3D" id="3.40.309.10">
    <property type="entry name" value="Aldehyde Dehydrogenase, Chain A, domain 2"/>
    <property type="match status" value="1"/>
</dbReference>
<evidence type="ECO:0000256" key="9">
    <source>
        <dbReference type="RuleBase" id="RU003345"/>
    </source>
</evidence>
<dbReference type="PROSITE" id="PS00070">
    <property type="entry name" value="ALDEHYDE_DEHYDR_CYS"/>
    <property type="match status" value="1"/>
</dbReference>
<dbReference type="PANTHER" id="PTHR42862">
    <property type="entry name" value="DELTA-1-PYRROLINE-5-CARBOXYLATE DEHYDROGENASE 1, ISOFORM A-RELATED"/>
    <property type="match status" value="1"/>
</dbReference>
<evidence type="ECO:0000256" key="8">
    <source>
        <dbReference type="PROSITE-ProRule" id="PRU10007"/>
    </source>
</evidence>
<comment type="similarity">
    <text evidence="6">Belongs to the aldehyde dehydrogenase family. RocA subfamily.</text>
</comment>
<dbReference type="GO" id="GO:0004657">
    <property type="term" value="F:proline dehydrogenase activity"/>
    <property type="evidence" value="ECO:0007669"/>
    <property type="project" value="UniProtKB-ARBA"/>
</dbReference>
<dbReference type="NCBIfam" id="TIGR01237">
    <property type="entry name" value="D1pyr5carbox2"/>
    <property type="match status" value="1"/>
</dbReference>
<dbReference type="GO" id="GO:0010133">
    <property type="term" value="P:L-proline catabolic process to L-glutamate"/>
    <property type="evidence" value="ECO:0007669"/>
    <property type="project" value="TreeGrafter"/>
</dbReference>
<evidence type="ECO:0000256" key="3">
    <source>
        <dbReference type="ARBA" id="ARBA00023002"/>
    </source>
</evidence>
<dbReference type="InterPro" id="IPR015590">
    <property type="entry name" value="Aldehyde_DH_dom"/>
</dbReference>
<evidence type="ECO:0000256" key="6">
    <source>
        <dbReference type="ARBA" id="ARBA00061617"/>
    </source>
</evidence>
<evidence type="ECO:0000256" key="1">
    <source>
        <dbReference type="ARBA" id="ARBA00004786"/>
    </source>
</evidence>
<dbReference type="InterPro" id="IPR016162">
    <property type="entry name" value="Ald_DH_N"/>
</dbReference>
<evidence type="ECO:0000256" key="5">
    <source>
        <dbReference type="ARBA" id="ARBA00048142"/>
    </source>
</evidence>
<dbReference type="CDD" id="cd07124">
    <property type="entry name" value="ALDH_PutA-P5CDH-RocA"/>
    <property type="match status" value="1"/>
</dbReference>
<dbReference type="PROSITE" id="PS00687">
    <property type="entry name" value="ALDEHYDE_DEHYDR_GLU"/>
    <property type="match status" value="1"/>
</dbReference>
<dbReference type="InterPro" id="IPR016160">
    <property type="entry name" value="Ald_DH_CS_CYS"/>
</dbReference>
<dbReference type="OrthoDB" id="9758906at2"/>
<dbReference type="InterPro" id="IPR016161">
    <property type="entry name" value="Ald_DH/histidinol_DH"/>
</dbReference>
<dbReference type="GO" id="GO:0009898">
    <property type="term" value="C:cytoplasmic side of plasma membrane"/>
    <property type="evidence" value="ECO:0007669"/>
    <property type="project" value="TreeGrafter"/>
</dbReference>
<dbReference type="InterPro" id="IPR005932">
    <property type="entry name" value="RocA"/>
</dbReference>
<dbReference type="KEGG" id="tab:CIG75_07220"/>
<evidence type="ECO:0000313" key="12">
    <source>
        <dbReference type="Proteomes" id="UP000214688"/>
    </source>
</evidence>
<evidence type="ECO:0000256" key="7">
    <source>
        <dbReference type="NCBIfam" id="TIGR01237"/>
    </source>
</evidence>
<comment type="catalytic activity">
    <reaction evidence="5">
        <text>L-glutamate 5-semialdehyde + NAD(+) + H2O = L-glutamate + NADH + 2 H(+)</text>
        <dbReference type="Rhea" id="RHEA:30235"/>
        <dbReference type="ChEBI" id="CHEBI:15377"/>
        <dbReference type="ChEBI" id="CHEBI:15378"/>
        <dbReference type="ChEBI" id="CHEBI:29985"/>
        <dbReference type="ChEBI" id="CHEBI:57540"/>
        <dbReference type="ChEBI" id="CHEBI:57945"/>
        <dbReference type="ChEBI" id="CHEBI:58066"/>
        <dbReference type="EC" id="1.2.1.88"/>
    </reaction>
</comment>
<dbReference type="AlphaFoldDB" id="A0A223D0C4"/>
<dbReference type="NCBIfam" id="NF002852">
    <property type="entry name" value="PRK03137.1"/>
    <property type="match status" value="1"/>
</dbReference>
<evidence type="ECO:0000256" key="2">
    <source>
        <dbReference type="ARBA" id="ARBA00012884"/>
    </source>
</evidence>
<feature type="active site" evidence="8">
    <location>
        <position position="287"/>
    </location>
</feature>
<sequence>MGVNVFKNEPFTDFSNPEQKRAMEAALDLVASQLGGEYDLVINGKRISTEGKSVSINPSNKDQVIGHIAKADQAQAEEAMQSALSAFAWWKAVPAKERARVLLRASAIMRRRKHEFSAWLVYEAGKNWGEADADTAEAIDFLEFYAREMVRLAEDQNLTRMEGEDNELSYIPLGVGIVIPPWNFPLAIMAGMTAAAVVSGNTVVLKPATPTPVIAAKFVELLEEAGLPAGVVNFVPGSGAVIGDYLVDHPKTRFISFTGSKEVGVRIYERAAKVHPGQIWLKRVVAEMGGKDALVVDKGVDVKEAAQAIVASAFGFSGQKCSACSRAILHEDIYDEVLAHVVELTKKLTVGPSHEYNIGLGPVVDESAYNNILNYIEIGKGEGRVLAGGGKAEGNGFFIEPTVIADVDRNSRVAQEEIFGPVLAVIKAKDFDDALDIANSTEFGLTGGVFSNDRFNLAKARETFHVGNLYFNRKITGALVGVQPFGGFNMSGTDSKAGGYDYLLQFTQAKVVVERY</sequence>
<dbReference type="InterPro" id="IPR050485">
    <property type="entry name" value="Proline_metab_enzyme"/>
</dbReference>
<keyword evidence="4" id="KW-0520">NAD</keyword>
<dbReference type="GO" id="GO:0003842">
    <property type="term" value="F:L-glutamate gamma-semialdehyde dehydrogenase activity"/>
    <property type="evidence" value="ECO:0007669"/>
    <property type="project" value="UniProtKB-UniRule"/>
</dbReference>
<dbReference type="InterPro" id="IPR029510">
    <property type="entry name" value="Ald_DH_CS_GLU"/>
</dbReference>
<evidence type="ECO:0000256" key="4">
    <source>
        <dbReference type="ARBA" id="ARBA00023027"/>
    </source>
</evidence>
<dbReference type="InterPro" id="IPR016163">
    <property type="entry name" value="Ald_DH_C"/>
</dbReference>
<proteinExistence type="inferred from homology"/>
<dbReference type="EMBL" id="CP022657">
    <property type="protein sequence ID" value="ASS74786.1"/>
    <property type="molecule type" value="Genomic_DNA"/>
</dbReference>
<dbReference type="Pfam" id="PF00171">
    <property type="entry name" value="Aldedh"/>
    <property type="match status" value="1"/>
</dbReference>
<organism evidence="11 12">
    <name type="scientific">Tumebacillus algifaecis</name>
    <dbReference type="NCBI Taxonomy" id="1214604"/>
    <lineage>
        <taxon>Bacteria</taxon>
        <taxon>Bacillati</taxon>
        <taxon>Bacillota</taxon>
        <taxon>Bacilli</taxon>
        <taxon>Bacillales</taxon>
        <taxon>Alicyclobacillaceae</taxon>
        <taxon>Tumebacillus</taxon>
    </lineage>
</organism>
<evidence type="ECO:0000259" key="10">
    <source>
        <dbReference type="Pfam" id="PF00171"/>
    </source>
</evidence>
<gene>
    <name evidence="11" type="primary">pruA</name>
    <name evidence="11" type="ORF">CIG75_07220</name>
</gene>
<comment type="pathway">
    <text evidence="1">Amino-acid degradation; L-proline degradation into L-glutamate; L-glutamate from L-proline: step 2/2.</text>
</comment>
<dbReference type="PANTHER" id="PTHR42862:SF1">
    <property type="entry name" value="DELTA-1-PYRROLINE-5-CARBOXYLATE DEHYDROGENASE 2, ISOFORM A-RELATED"/>
    <property type="match status" value="1"/>
</dbReference>
<dbReference type="RefSeq" id="WP_094236036.1">
    <property type="nucleotide sequence ID" value="NZ_CP022657.1"/>
</dbReference>
<dbReference type="SUPFAM" id="SSF53720">
    <property type="entry name" value="ALDH-like"/>
    <property type="match status" value="1"/>
</dbReference>
<name>A0A223D0C4_9BACL</name>
<dbReference type="Gene3D" id="3.40.605.10">
    <property type="entry name" value="Aldehyde Dehydrogenase, Chain A, domain 1"/>
    <property type="match status" value="1"/>
</dbReference>
<dbReference type="FunFam" id="3.40.309.10:FF:000005">
    <property type="entry name" value="1-pyrroline-5-carboxylate dehydrogenase 1"/>
    <property type="match status" value="1"/>
</dbReference>